<dbReference type="AlphaFoldDB" id="A0A8M1HKS3"/>
<feature type="compositionally biased region" description="Polar residues" evidence="1">
    <location>
        <begin position="46"/>
        <end position="55"/>
    </location>
</feature>
<dbReference type="Proteomes" id="UP000515150">
    <property type="component" value="Chromosome 12"/>
</dbReference>
<evidence type="ECO:0000256" key="1">
    <source>
        <dbReference type="SAM" id="MobiDB-lite"/>
    </source>
</evidence>
<feature type="signal peptide" evidence="2">
    <location>
        <begin position="1"/>
        <end position="29"/>
    </location>
</feature>
<evidence type="ECO:0000313" key="3">
    <source>
        <dbReference type="Proteomes" id="UP000515150"/>
    </source>
</evidence>
<evidence type="ECO:0000256" key="2">
    <source>
        <dbReference type="SAM" id="SignalP"/>
    </source>
</evidence>
<dbReference type="GeneID" id="121202639"/>
<dbReference type="KEGG" id="bspl:121202639"/>
<organism evidence="3 4">
    <name type="scientific">Betta splendens</name>
    <name type="common">Siamese fighting fish</name>
    <dbReference type="NCBI Taxonomy" id="158456"/>
    <lineage>
        <taxon>Eukaryota</taxon>
        <taxon>Metazoa</taxon>
        <taxon>Chordata</taxon>
        <taxon>Craniata</taxon>
        <taxon>Vertebrata</taxon>
        <taxon>Euteleostomi</taxon>
        <taxon>Actinopterygii</taxon>
        <taxon>Neopterygii</taxon>
        <taxon>Teleostei</taxon>
        <taxon>Neoteleostei</taxon>
        <taxon>Acanthomorphata</taxon>
        <taxon>Anabantaria</taxon>
        <taxon>Anabantiformes</taxon>
        <taxon>Anabantoidei</taxon>
        <taxon>Osphronemidae</taxon>
        <taxon>Betta</taxon>
    </lineage>
</organism>
<reference evidence="4" key="1">
    <citation type="submission" date="2025-08" db="UniProtKB">
        <authorList>
            <consortium name="RefSeq"/>
        </authorList>
    </citation>
    <scope>IDENTIFICATION</scope>
</reference>
<gene>
    <name evidence="4" type="primary">sprn2</name>
</gene>
<accession>A0A8M1HKS3</accession>
<proteinExistence type="predicted"/>
<dbReference type="RefSeq" id="XP_040929085.1">
    <property type="nucleotide sequence ID" value="XM_041073151.2"/>
</dbReference>
<keyword evidence="4" id="KW-0640">Prion</keyword>
<keyword evidence="2" id="KW-0732">Signal</keyword>
<feature type="compositionally biased region" description="Basic residues" evidence="1">
    <location>
        <begin position="82"/>
        <end position="93"/>
    </location>
</feature>
<sequence length="152" mass="16222">MAVHNKLLSLCVCLVLMAALGPGTRYASAKRGFGFRGRGKGDSNKAPPSQSQGLTKQGLKWAGAAAAGALGGTGYGLGLFGRPKHGPKNHHDHKAASTEKDQWRYYNDSQGNPHRSLWRGFVKAAGPAPPTTNIFLTFGHVAFLIATWIRVI</sequence>
<evidence type="ECO:0000313" key="4">
    <source>
        <dbReference type="RefSeq" id="XP_040929085.1"/>
    </source>
</evidence>
<feature type="region of interest" description="Disordered" evidence="1">
    <location>
        <begin position="36"/>
        <end position="57"/>
    </location>
</feature>
<feature type="chain" id="PRO_5035479598" evidence="2">
    <location>
        <begin position="30"/>
        <end position="152"/>
    </location>
</feature>
<dbReference type="OrthoDB" id="8963136at2759"/>
<keyword evidence="4" id="KW-0034">Amyloid</keyword>
<feature type="region of interest" description="Disordered" evidence="1">
    <location>
        <begin position="81"/>
        <end position="100"/>
    </location>
</feature>
<protein>
    <submittedName>
        <fullName evidence="4">Shadow of prion protein 2</fullName>
    </submittedName>
</protein>
<name>A0A8M1HKS3_BETSP</name>
<keyword evidence="3" id="KW-1185">Reference proteome</keyword>
<dbReference type="CTD" id="100006310"/>